<evidence type="ECO:0000313" key="5">
    <source>
        <dbReference type="Proteomes" id="UP001150942"/>
    </source>
</evidence>
<keyword evidence="5" id="KW-1185">Reference proteome</keyword>
<dbReference type="AlphaFoldDB" id="A0A9W9JCG9"/>
<sequence length="96" mass="10712">MYQFGQSEEWIGEQGRRQTPHVKTGREAQVSAALDTMARGHEVPIISVALAYVLQKAPYIFPMVDGNEVSHLKSNIEALRLELTAEDIDEIDKGCL</sequence>
<name>A0A9W9JCG9_9EURO</name>
<evidence type="ECO:0000256" key="2">
    <source>
        <dbReference type="SAM" id="MobiDB-lite"/>
    </source>
</evidence>
<reference evidence="4" key="2">
    <citation type="journal article" date="2023" name="IMA Fungus">
        <title>Comparative genomic study of the Penicillium genus elucidates a diverse pangenome and 15 lateral gene transfer events.</title>
        <authorList>
            <person name="Petersen C."/>
            <person name="Sorensen T."/>
            <person name="Nielsen M.R."/>
            <person name="Sondergaard T.E."/>
            <person name="Sorensen J.L."/>
            <person name="Fitzpatrick D.A."/>
            <person name="Frisvad J.C."/>
            <person name="Nielsen K.L."/>
        </authorList>
    </citation>
    <scope>NUCLEOTIDE SEQUENCE</scope>
    <source>
        <strain evidence="4">IBT 20477</strain>
    </source>
</reference>
<evidence type="ECO:0000256" key="1">
    <source>
        <dbReference type="ARBA" id="ARBA00023002"/>
    </source>
</evidence>
<dbReference type="Gene3D" id="3.20.20.100">
    <property type="entry name" value="NADP-dependent oxidoreductase domain"/>
    <property type="match status" value="1"/>
</dbReference>
<dbReference type="InterPro" id="IPR036812">
    <property type="entry name" value="NAD(P)_OxRdtase_dom_sf"/>
</dbReference>
<keyword evidence="1" id="KW-0560">Oxidoreductase</keyword>
<dbReference type="OrthoDB" id="4526596at2759"/>
<dbReference type="SUPFAM" id="SSF51430">
    <property type="entry name" value="NAD(P)-linked oxidoreductase"/>
    <property type="match status" value="1"/>
</dbReference>
<dbReference type="EMBL" id="JAPQKQ010000006">
    <property type="protein sequence ID" value="KAJ5193431.1"/>
    <property type="molecule type" value="Genomic_DNA"/>
</dbReference>
<evidence type="ECO:0000313" key="4">
    <source>
        <dbReference type="EMBL" id="KAJ5193431.1"/>
    </source>
</evidence>
<dbReference type="InterPro" id="IPR023210">
    <property type="entry name" value="NADP_OxRdtase_dom"/>
</dbReference>
<comment type="caution">
    <text evidence="4">The sequence shown here is derived from an EMBL/GenBank/DDBJ whole genome shotgun (WGS) entry which is preliminary data.</text>
</comment>
<dbReference type="GO" id="GO:0016491">
    <property type="term" value="F:oxidoreductase activity"/>
    <property type="evidence" value="ECO:0007669"/>
    <property type="project" value="UniProtKB-KW"/>
</dbReference>
<reference evidence="4" key="1">
    <citation type="submission" date="2022-11" db="EMBL/GenBank/DDBJ databases">
        <authorList>
            <person name="Petersen C."/>
        </authorList>
    </citation>
    <scope>NUCLEOTIDE SEQUENCE</scope>
    <source>
        <strain evidence="4">IBT 20477</strain>
    </source>
</reference>
<proteinExistence type="predicted"/>
<accession>A0A9W9JCG9</accession>
<gene>
    <name evidence="4" type="ORF">N7449_009573</name>
</gene>
<feature type="domain" description="NADP-dependent oxidoreductase" evidence="3">
    <location>
        <begin position="21"/>
        <end position="93"/>
    </location>
</feature>
<protein>
    <submittedName>
        <fullName evidence="4">Aldo/keto reductase</fullName>
    </submittedName>
</protein>
<dbReference type="Proteomes" id="UP001150942">
    <property type="component" value="Unassembled WGS sequence"/>
</dbReference>
<evidence type="ECO:0000259" key="3">
    <source>
        <dbReference type="Pfam" id="PF00248"/>
    </source>
</evidence>
<dbReference type="Pfam" id="PF00248">
    <property type="entry name" value="Aldo_ket_red"/>
    <property type="match status" value="1"/>
</dbReference>
<organism evidence="4 5">
    <name type="scientific">Penicillium cf. viridicatum</name>
    <dbReference type="NCBI Taxonomy" id="2972119"/>
    <lineage>
        <taxon>Eukaryota</taxon>
        <taxon>Fungi</taxon>
        <taxon>Dikarya</taxon>
        <taxon>Ascomycota</taxon>
        <taxon>Pezizomycotina</taxon>
        <taxon>Eurotiomycetes</taxon>
        <taxon>Eurotiomycetidae</taxon>
        <taxon>Eurotiales</taxon>
        <taxon>Aspergillaceae</taxon>
        <taxon>Penicillium</taxon>
    </lineage>
</organism>
<feature type="region of interest" description="Disordered" evidence="2">
    <location>
        <begin position="1"/>
        <end position="24"/>
    </location>
</feature>